<gene>
    <name evidence="1" type="ORF">GCM10007939_23480</name>
</gene>
<proteinExistence type="predicted"/>
<protein>
    <recommendedName>
        <fullName evidence="3">Restriction endonuclease</fullName>
    </recommendedName>
</protein>
<accession>A0ABQ5VY42</accession>
<evidence type="ECO:0000313" key="2">
    <source>
        <dbReference type="Proteomes" id="UP001156694"/>
    </source>
</evidence>
<comment type="caution">
    <text evidence="1">The sequence shown here is derived from an EMBL/GenBank/DDBJ whole genome shotgun (WGS) entry which is preliminary data.</text>
</comment>
<sequence length="222" mass="24811">MLETELYPPIKAFLQARGFDVKSEILECDVVAVQADLPPLIVELKTSLSVDLLIQAVDRQSLSDTVYIAIPRGKGKRFQTQIKGACKLCRRLGVGILSVRVSDGSVIVHCDPAPYQPRKNKRRRAALLGEFDKRVGDPNTGGQTRRSVMTAYRQDVLRIVKHMSKNGPARPKDFVAQGITKAPTMLSRDYYGWFYRVERGLYDLSTVGAQAAKDYAAQIERL</sequence>
<dbReference type="Proteomes" id="UP001156694">
    <property type="component" value="Unassembled WGS sequence"/>
</dbReference>
<evidence type="ECO:0008006" key="3">
    <source>
        <dbReference type="Google" id="ProtNLM"/>
    </source>
</evidence>
<dbReference type="InterPro" id="IPR018679">
    <property type="entry name" value="DUF2161"/>
</dbReference>
<reference evidence="2" key="1">
    <citation type="journal article" date="2019" name="Int. J. Syst. Evol. Microbiol.">
        <title>The Global Catalogue of Microorganisms (GCM) 10K type strain sequencing project: providing services to taxonomists for standard genome sequencing and annotation.</title>
        <authorList>
            <consortium name="The Broad Institute Genomics Platform"/>
            <consortium name="The Broad Institute Genome Sequencing Center for Infectious Disease"/>
            <person name="Wu L."/>
            <person name="Ma J."/>
        </authorList>
    </citation>
    <scope>NUCLEOTIDE SEQUENCE [LARGE SCALE GENOMIC DNA]</scope>
    <source>
        <strain evidence="2">NBRC 110140</strain>
    </source>
</reference>
<dbReference type="Pfam" id="PF09929">
    <property type="entry name" value="DUF2161"/>
    <property type="match status" value="1"/>
</dbReference>
<organism evidence="1 2">
    <name type="scientific">Amylibacter marinus</name>
    <dbReference type="NCBI Taxonomy" id="1475483"/>
    <lineage>
        <taxon>Bacteria</taxon>
        <taxon>Pseudomonadati</taxon>
        <taxon>Pseudomonadota</taxon>
        <taxon>Alphaproteobacteria</taxon>
        <taxon>Rhodobacterales</taxon>
        <taxon>Paracoccaceae</taxon>
        <taxon>Amylibacter</taxon>
    </lineage>
</organism>
<dbReference type="EMBL" id="BSNN01000008">
    <property type="protein sequence ID" value="GLQ36064.1"/>
    <property type="molecule type" value="Genomic_DNA"/>
</dbReference>
<evidence type="ECO:0000313" key="1">
    <source>
        <dbReference type="EMBL" id="GLQ36064.1"/>
    </source>
</evidence>
<dbReference type="RefSeq" id="WP_284379471.1">
    <property type="nucleotide sequence ID" value="NZ_BSNN01000008.1"/>
</dbReference>
<name>A0ABQ5VY42_9RHOB</name>
<keyword evidence="2" id="KW-1185">Reference proteome</keyword>